<protein>
    <recommendedName>
        <fullName evidence="4">Peroxisomal ATPase PEX1 N-terminal C-lobe domain-containing protein</fullName>
    </recommendedName>
</protein>
<evidence type="ECO:0000259" key="4">
    <source>
        <dbReference type="Pfam" id="PF09262"/>
    </source>
</evidence>
<keyword evidence="1" id="KW-0547">Nucleotide-binding</keyword>
<dbReference type="GO" id="GO:0005777">
    <property type="term" value="C:peroxisome"/>
    <property type="evidence" value="ECO:0007669"/>
    <property type="project" value="InterPro"/>
</dbReference>
<dbReference type="SUPFAM" id="SSF54585">
    <property type="entry name" value="Cdc48 domain 2-like"/>
    <property type="match status" value="1"/>
</dbReference>
<evidence type="ECO:0000313" key="6">
    <source>
        <dbReference type="Proteomes" id="UP000076532"/>
    </source>
</evidence>
<dbReference type="Pfam" id="PF09262">
    <property type="entry name" value="PEX-1N"/>
    <property type="match status" value="1"/>
</dbReference>
<dbReference type="InterPro" id="IPR029067">
    <property type="entry name" value="CDC48_domain_2-like_sf"/>
</dbReference>
<name>A0A166HSE2_9AGAM</name>
<keyword evidence="6" id="KW-1185">Reference proteome</keyword>
<feature type="region of interest" description="Disordered" evidence="3">
    <location>
        <begin position="96"/>
        <end position="125"/>
    </location>
</feature>
<proteinExistence type="predicted"/>
<dbReference type="GO" id="GO:0007031">
    <property type="term" value="P:peroxisome organization"/>
    <property type="evidence" value="ECO:0007669"/>
    <property type="project" value="InterPro"/>
</dbReference>
<feature type="domain" description="Peroxisomal ATPase PEX1 N-terminal C-lobe" evidence="4">
    <location>
        <begin position="33"/>
        <end position="93"/>
    </location>
</feature>
<feature type="region of interest" description="Disordered" evidence="3">
    <location>
        <begin position="196"/>
        <end position="217"/>
    </location>
</feature>
<dbReference type="AlphaFoldDB" id="A0A166HSE2"/>
<dbReference type="OrthoDB" id="2187at2759"/>
<evidence type="ECO:0000256" key="3">
    <source>
        <dbReference type="SAM" id="MobiDB-lite"/>
    </source>
</evidence>
<evidence type="ECO:0000256" key="2">
    <source>
        <dbReference type="ARBA" id="ARBA00022840"/>
    </source>
</evidence>
<dbReference type="Gene3D" id="3.10.330.10">
    <property type="match status" value="1"/>
</dbReference>
<dbReference type="EMBL" id="KV417566">
    <property type="protein sequence ID" value="KZP19180.1"/>
    <property type="molecule type" value="Genomic_DNA"/>
</dbReference>
<feature type="compositionally biased region" description="Polar residues" evidence="3">
    <location>
        <begin position="96"/>
        <end position="112"/>
    </location>
</feature>
<sequence length="412" mass="44992">MDDVDYMLMVMRMQVGSASGQSLTTEMGFNDSIHAGHVKDTLLGQMHGAEMGQEIGVWVLGRTGVRLRVVSLSPQTKANALLLTTSTEVHIAPKLRSSTFKTPNPHSPNTRLGSHPTRPPLHPRTCSLLLPTSLLGVAAGNIAYTHPEQLARSRDAVHFNRATLHHLGGPLDPSPTHLGKPVIRRSSPVDPRLLHLSASDEKAKNGKGGNERKTVLSSRRAGIPAGHVALLSVPGWKAAEWDLVSHVLATNERESASRAISEMLYIELAWHDGTPVPTLKGLVKHWWGNAAWHRSSVIVFDNVDKLLGVELEHTDTFRVRHLTKLYVALHSAARVTVICGRRKAVHHFTHMLSEIVGVKPPNEGARQDILGYSATGLHNFVTRAIHQAGMRSTTPKDADADVADIRGRICKI</sequence>
<dbReference type="InterPro" id="IPR015342">
    <property type="entry name" value="PEX1-N_C-lobe"/>
</dbReference>
<feature type="compositionally biased region" description="Basic and acidic residues" evidence="3">
    <location>
        <begin position="198"/>
        <end position="214"/>
    </location>
</feature>
<reference evidence="5 6" key="1">
    <citation type="journal article" date="2016" name="Mol. Biol. Evol.">
        <title>Comparative Genomics of Early-Diverging Mushroom-Forming Fungi Provides Insights into the Origins of Lignocellulose Decay Capabilities.</title>
        <authorList>
            <person name="Nagy L.G."/>
            <person name="Riley R."/>
            <person name="Tritt A."/>
            <person name="Adam C."/>
            <person name="Daum C."/>
            <person name="Floudas D."/>
            <person name="Sun H."/>
            <person name="Yadav J.S."/>
            <person name="Pangilinan J."/>
            <person name="Larsson K.H."/>
            <person name="Matsuura K."/>
            <person name="Barry K."/>
            <person name="Labutti K."/>
            <person name="Kuo R."/>
            <person name="Ohm R.A."/>
            <person name="Bhattacharya S.S."/>
            <person name="Shirouzu T."/>
            <person name="Yoshinaga Y."/>
            <person name="Martin F.M."/>
            <person name="Grigoriev I.V."/>
            <person name="Hibbett D.S."/>
        </authorList>
    </citation>
    <scope>NUCLEOTIDE SEQUENCE [LARGE SCALE GENOMIC DNA]</scope>
    <source>
        <strain evidence="5 6">CBS 109695</strain>
    </source>
</reference>
<keyword evidence="2" id="KW-0067">ATP-binding</keyword>
<dbReference type="Proteomes" id="UP000076532">
    <property type="component" value="Unassembled WGS sequence"/>
</dbReference>
<organism evidence="5 6">
    <name type="scientific">Athelia psychrophila</name>
    <dbReference type="NCBI Taxonomy" id="1759441"/>
    <lineage>
        <taxon>Eukaryota</taxon>
        <taxon>Fungi</taxon>
        <taxon>Dikarya</taxon>
        <taxon>Basidiomycota</taxon>
        <taxon>Agaricomycotina</taxon>
        <taxon>Agaricomycetes</taxon>
        <taxon>Agaricomycetidae</taxon>
        <taxon>Atheliales</taxon>
        <taxon>Atheliaceae</taxon>
        <taxon>Athelia</taxon>
    </lineage>
</organism>
<evidence type="ECO:0000256" key="1">
    <source>
        <dbReference type="ARBA" id="ARBA00022741"/>
    </source>
</evidence>
<dbReference type="GO" id="GO:0005524">
    <property type="term" value="F:ATP binding"/>
    <property type="evidence" value="ECO:0007669"/>
    <property type="project" value="UniProtKB-KW"/>
</dbReference>
<evidence type="ECO:0000313" key="5">
    <source>
        <dbReference type="EMBL" id="KZP19180.1"/>
    </source>
</evidence>
<accession>A0A166HSE2</accession>
<gene>
    <name evidence="5" type="ORF">FIBSPDRAFT_955715</name>
</gene>